<organism evidence="3 4">
    <name type="scientific">Medicago truncatula</name>
    <name type="common">Barrel medic</name>
    <name type="synonym">Medicago tribuloides</name>
    <dbReference type="NCBI Taxonomy" id="3880"/>
    <lineage>
        <taxon>Eukaryota</taxon>
        <taxon>Viridiplantae</taxon>
        <taxon>Streptophyta</taxon>
        <taxon>Embryophyta</taxon>
        <taxon>Tracheophyta</taxon>
        <taxon>Spermatophyta</taxon>
        <taxon>Magnoliopsida</taxon>
        <taxon>eudicotyledons</taxon>
        <taxon>Gunneridae</taxon>
        <taxon>Pentapetalae</taxon>
        <taxon>rosids</taxon>
        <taxon>fabids</taxon>
        <taxon>Fabales</taxon>
        <taxon>Fabaceae</taxon>
        <taxon>Papilionoideae</taxon>
        <taxon>50 kb inversion clade</taxon>
        <taxon>NPAAA clade</taxon>
        <taxon>Hologalegina</taxon>
        <taxon>IRL clade</taxon>
        <taxon>Trifolieae</taxon>
        <taxon>Medicago</taxon>
    </lineage>
</organism>
<dbReference type="Proteomes" id="UP000265566">
    <property type="component" value="Chromosome 6"/>
</dbReference>
<keyword evidence="1" id="KW-0677">Repeat</keyword>
<sequence length="92" mass="10484">MDDARNVFDSAIDRDLYSWNTMIGVYVGSGNMIQAKNLFDEMHERDVVSWSTIIAGYVQVGCFMEDLEFFHNMLQSEVKPNEYTMVSALAAC</sequence>
<accession>A0A396HFF3</accession>
<dbReference type="PROSITE" id="PS51375">
    <property type="entry name" value="PPR"/>
    <property type="match status" value="1"/>
</dbReference>
<evidence type="ECO:0000256" key="1">
    <source>
        <dbReference type="ARBA" id="ARBA00022737"/>
    </source>
</evidence>
<dbReference type="InterPro" id="IPR046960">
    <property type="entry name" value="PPR_At4g14850-like_plant"/>
</dbReference>
<dbReference type="InterPro" id="IPR011990">
    <property type="entry name" value="TPR-like_helical_dom_sf"/>
</dbReference>
<dbReference type="GO" id="GO:0003723">
    <property type="term" value="F:RNA binding"/>
    <property type="evidence" value="ECO:0007669"/>
    <property type="project" value="InterPro"/>
</dbReference>
<name>A0A396HFF3_MEDTR</name>
<dbReference type="PANTHER" id="PTHR47926:SF537">
    <property type="entry name" value="PENTACOTRIPEPTIDE-REPEAT REGION OF PRORP DOMAIN-CONTAINING PROTEIN"/>
    <property type="match status" value="1"/>
</dbReference>
<evidence type="ECO:0000256" key="2">
    <source>
        <dbReference type="PROSITE-ProRule" id="PRU00708"/>
    </source>
</evidence>
<dbReference type="NCBIfam" id="TIGR00756">
    <property type="entry name" value="PPR"/>
    <property type="match status" value="2"/>
</dbReference>
<reference evidence="4" key="1">
    <citation type="journal article" date="2018" name="Nat. Plants">
        <title>Whole-genome landscape of Medicago truncatula symbiotic genes.</title>
        <authorList>
            <person name="Pecrix Y."/>
            <person name="Staton S.E."/>
            <person name="Sallet E."/>
            <person name="Lelandais-Briere C."/>
            <person name="Moreau S."/>
            <person name="Carrere S."/>
            <person name="Blein T."/>
            <person name="Jardinaud M.F."/>
            <person name="Latrasse D."/>
            <person name="Zouine M."/>
            <person name="Zahm M."/>
            <person name="Kreplak J."/>
            <person name="Mayjonade B."/>
            <person name="Satge C."/>
            <person name="Perez M."/>
            <person name="Cauet S."/>
            <person name="Marande W."/>
            <person name="Chantry-Darmon C."/>
            <person name="Lopez-Roques C."/>
            <person name="Bouchez O."/>
            <person name="Berard A."/>
            <person name="Debelle F."/>
            <person name="Munos S."/>
            <person name="Bendahmane A."/>
            <person name="Berges H."/>
            <person name="Niebel A."/>
            <person name="Buitink J."/>
            <person name="Frugier F."/>
            <person name="Benhamed M."/>
            <person name="Crespi M."/>
            <person name="Gouzy J."/>
            <person name="Gamas P."/>
        </authorList>
    </citation>
    <scope>NUCLEOTIDE SEQUENCE [LARGE SCALE GENOMIC DNA]</scope>
    <source>
        <strain evidence="4">cv. Jemalong A17</strain>
    </source>
</reference>
<dbReference type="EMBL" id="PSQE01000006">
    <property type="protein sequence ID" value="RHN52072.1"/>
    <property type="molecule type" value="Genomic_DNA"/>
</dbReference>
<comment type="caution">
    <text evidence="3">The sequence shown here is derived from an EMBL/GenBank/DDBJ whole genome shotgun (WGS) entry which is preliminary data.</text>
</comment>
<protein>
    <submittedName>
        <fullName evidence="3">Putative pentatricopeptide</fullName>
    </submittedName>
</protein>
<dbReference type="Pfam" id="PF13041">
    <property type="entry name" value="PPR_2"/>
    <property type="match status" value="1"/>
</dbReference>
<evidence type="ECO:0000313" key="4">
    <source>
        <dbReference type="Proteomes" id="UP000265566"/>
    </source>
</evidence>
<dbReference type="InterPro" id="IPR002885">
    <property type="entry name" value="PPR_rpt"/>
</dbReference>
<evidence type="ECO:0000313" key="3">
    <source>
        <dbReference type="EMBL" id="RHN52072.1"/>
    </source>
</evidence>
<proteinExistence type="predicted"/>
<dbReference type="Gramene" id="rna36690">
    <property type="protein sequence ID" value="RHN52072.1"/>
    <property type="gene ID" value="gene36690"/>
</dbReference>
<dbReference type="OrthoDB" id="1436350at2759"/>
<feature type="repeat" description="PPR" evidence="2">
    <location>
        <begin position="15"/>
        <end position="49"/>
    </location>
</feature>
<dbReference type="Gene3D" id="1.25.40.10">
    <property type="entry name" value="Tetratricopeptide repeat domain"/>
    <property type="match status" value="1"/>
</dbReference>
<dbReference type="AlphaFoldDB" id="A0A396HFF3"/>
<dbReference type="GO" id="GO:0009451">
    <property type="term" value="P:RNA modification"/>
    <property type="evidence" value="ECO:0007669"/>
    <property type="project" value="InterPro"/>
</dbReference>
<gene>
    <name evidence="3" type="ORF">MtrunA17_Chr6g0476391</name>
</gene>
<dbReference type="PANTHER" id="PTHR47926">
    <property type="entry name" value="PENTATRICOPEPTIDE REPEAT-CONTAINING PROTEIN"/>
    <property type="match status" value="1"/>
</dbReference>